<name>A0A5B6VD78_9ROSI</name>
<dbReference type="AlphaFoldDB" id="A0A5B6VD78"/>
<organism evidence="1 2">
    <name type="scientific">Gossypium australe</name>
    <dbReference type="NCBI Taxonomy" id="47621"/>
    <lineage>
        <taxon>Eukaryota</taxon>
        <taxon>Viridiplantae</taxon>
        <taxon>Streptophyta</taxon>
        <taxon>Embryophyta</taxon>
        <taxon>Tracheophyta</taxon>
        <taxon>Spermatophyta</taxon>
        <taxon>Magnoliopsida</taxon>
        <taxon>eudicotyledons</taxon>
        <taxon>Gunneridae</taxon>
        <taxon>Pentapetalae</taxon>
        <taxon>rosids</taxon>
        <taxon>malvids</taxon>
        <taxon>Malvales</taxon>
        <taxon>Malvaceae</taxon>
        <taxon>Malvoideae</taxon>
        <taxon>Gossypium</taxon>
    </lineage>
</organism>
<dbReference type="EMBL" id="SMMG02000007">
    <property type="protein sequence ID" value="KAA3467083.1"/>
    <property type="molecule type" value="Genomic_DNA"/>
</dbReference>
<evidence type="ECO:0000313" key="1">
    <source>
        <dbReference type="EMBL" id="KAA3467083.1"/>
    </source>
</evidence>
<protein>
    <submittedName>
        <fullName evidence="1">Retrovirus-related Pol polyprotein from transposon TNT 1-94</fullName>
    </submittedName>
</protein>
<gene>
    <name evidence="1" type="ORF">EPI10_002130</name>
</gene>
<keyword evidence="2" id="KW-1185">Reference proteome</keyword>
<accession>A0A5B6VD78</accession>
<reference evidence="1" key="1">
    <citation type="submission" date="2019-08" db="EMBL/GenBank/DDBJ databases">
        <authorList>
            <person name="Liu F."/>
        </authorList>
    </citation>
    <scope>NUCLEOTIDE SEQUENCE [LARGE SCALE GENOMIC DNA]</scope>
    <source>
        <strain evidence="1">PA1801</strain>
        <tissue evidence="1">Leaf</tissue>
    </source>
</reference>
<sequence>MHNEIIRTLSDVKIVIESYGLKVSRGILVVMRGQKNGRSTVTGATTITKEKLKSPPCRDKNQLGVAMTRRDFLSIDFDSTKLWHMRLGHMSEKDMMRTRGLYGHCVLRKQTRVNFDSAVHRTKKTLDYIHFGL</sequence>
<dbReference type="Proteomes" id="UP000325315">
    <property type="component" value="Unassembled WGS sequence"/>
</dbReference>
<comment type="caution">
    <text evidence="1">The sequence shown here is derived from an EMBL/GenBank/DDBJ whole genome shotgun (WGS) entry which is preliminary data.</text>
</comment>
<proteinExistence type="predicted"/>
<dbReference type="OrthoDB" id="1724297at2759"/>
<evidence type="ECO:0000313" key="2">
    <source>
        <dbReference type="Proteomes" id="UP000325315"/>
    </source>
</evidence>